<dbReference type="RefSeq" id="WP_277359215.1">
    <property type="nucleotide sequence ID" value="NZ_JAROKN010000045.1"/>
</dbReference>
<proteinExistence type="predicted"/>
<reference evidence="2 3" key="1">
    <citation type="journal article" date="2023" name="Int. J. Syst. Evol. Microbiol.">
        <title>Arthrobacter vasquezii sp. nov., isolated from a soil sample from Union Glacier, Antarctica.</title>
        <authorList>
            <person name="Valenzuela-Ibaceta F."/>
            <person name="Carrasco V."/>
            <person name="Lagos-Moraga S."/>
            <person name="Dietz-Vargas C."/>
            <person name="Navarro C.A."/>
            <person name="Perez-Donoso J.M."/>
        </authorList>
    </citation>
    <scope>NUCLEOTIDE SEQUENCE [LARGE SCALE GENOMIC DNA]</scope>
    <source>
        <strain evidence="2 3">EH-1B-1</strain>
    </source>
</reference>
<dbReference type="EMBL" id="JAROKN010000045">
    <property type="protein sequence ID" value="MDF9278833.1"/>
    <property type="molecule type" value="Genomic_DNA"/>
</dbReference>
<dbReference type="Proteomes" id="UP001220456">
    <property type="component" value="Unassembled WGS sequence"/>
</dbReference>
<evidence type="ECO:0000313" key="3">
    <source>
        <dbReference type="Proteomes" id="UP001220456"/>
    </source>
</evidence>
<evidence type="ECO:0000313" key="2">
    <source>
        <dbReference type="EMBL" id="MDF9278833.1"/>
    </source>
</evidence>
<name>A0ABT6CY87_9MICC</name>
<keyword evidence="3" id="KW-1185">Reference proteome</keyword>
<evidence type="ECO:0000256" key="1">
    <source>
        <dbReference type="SAM" id="MobiDB-lite"/>
    </source>
</evidence>
<sequence length="148" mass="16317">MAGEYSRFHARYFGRLGVEVGLFVAVDHLRRAGDLEDNEVALYLDVDDWFRSELPAPPFYEDGNTIGAVTWFKDPLPAEMVDRVAALCGILQSHNVDYQHSRSADPGRIVYEDPFQIGVVPHSRESPTPLPAGVVLGPTSAGSKRAFS</sequence>
<accession>A0ABT6CY87</accession>
<comment type="caution">
    <text evidence="2">The sequence shown here is derived from an EMBL/GenBank/DDBJ whole genome shotgun (WGS) entry which is preliminary data.</text>
</comment>
<gene>
    <name evidence="2" type="ORF">P4U43_13665</name>
</gene>
<organism evidence="2 3">
    <name type="scientific">Arthrobacter vasquezii</name>
    <dbReference type="NCBI Taxonomy" id="2977629"/>
    <lineage>
        <taxon>Bacteria</taxon>
        <taxon>Bacillati</taxon>
        <taxon>Actinomycetota</taxon>
        <taxon>Actinomycetes</taxon>
        <taxon>Micrococcales</taxon>
        <taxon>Micrococcaceae</taxon>
        <taxon>Arthrobacter</taxon>
    </lineage>
</organism>
<protein>
    <submittedName>
        <fullName evidence="2">Uncharacterized protein</fullName>
    </submittedName>
</protein>
<feature type="region of interest" description="Disordered" evidence="1">
    <location>
        <begin position="123"/>
        <end position="148"/>
    </location>
</feature>